<evidence type="ECO:0000313" key="4">
    <source>
        <dbReference type="Proteomes" id="UP000570010"/>
    </source>
</evidence>
<dbReference type="Pfam" id="PF06338">
    <property type="entry name" value="ComK"/>
    <property type="match status" value="1"/>
</dbReference>
<evidence type="ECO:0000313" key="2">
    <source>
        <dbReference type="EMBL" id="NEY82996.1"/>
    </source>
</evidence>
<evidence type="ECO:0000313" key="3">
    <source>
        <dbReference type="Proteomes" id="UP000472971"/>
    </source>
</evidence>
<dbReference type="EMBL" id="JAAIWN010000059">
    <property type="protein sequence ID" value="NEY82996.1"/>
    <property type="molecule type" value="Genomic_DNA"/>
</dbReference>
<dbReference type="InterPro" id="IPR010461">
    <property type="entry name" value="ComK"/>
</dbReference>
<protein>
    <submittedName>
        <fullName evidence="1">Competence protein ComK</fullName>
    </submittedName>
</protein>
<keyword evidence="3" id="KW-1185">Reference proteome</keyword>
<evidence type="ECO:0000313" key="1">
    <source>
        <dbReference type="EMBL" id="MBA4538636.1"/>
    </source>
</evidence>
<dbReference type="EMBL" id="JACEIO010000057">
    <property type="protein sequence ID" value="MBA4538636.1"/>
    <property type="molecule type" value="Genomic_DNA"/>
</dbReference>
<comment type="caution">
    <text evidence="2">The sequence shown here is derived from an EMBL/GenBank/DDBJ whole genome shotgun (WGS) entry which is preliminary data.</text>
</comment>
<organism evidence="2 3">
    <name type="scientific">Bacillus aquiflavi</name>
    <dbReference type="NCBI Taxonomy" id="2672567"/>
    <lineage>
        <taxon>Bacteria</taxon>
        <taxon>Bacillati</taxon>
        <taxon>Bacillota</taxon>
        <taxon>Bacilli</taxon>
        <taxon>Bacillales</taxon>
        <taxon>Bacillaceae</taxon>
        <taxon>Bacillus</taxon>
    </lineage>
</organism>
<sequence length="160" mass="18805">MVVKENYLISTSTMGLKEALHPEYETIIYDQKGTYYSKKKAVDLLNEACILKDGADYSGKVKAIRTVLEYTKKTPLIISLQESIYTFPTKSPDHFDCRWVFPQHIYKYDDKNGKNRVIFNNGEQFDINCSPYTFRKQWYRSSHCIIYYSKPSKIQIVVKE</sequence>
<accession>A0A6B3W4X5</accession>
<dbReference type="Proteomes" id="UP000472971">
    <property type="component" value="Unassembled WGS sequence"/>
</dbReference>
<dbReference type="RefSeq" id="WP_163243395.1">
    <property type="nucleotide sequence ID" value="NZ_JAAIWN010000059.1"/>
</dbReference>
<reference evidence="2 3" key="1">
    <citation type="submission" date="2020-02" db="EMBL/GenBank/DDBJ databases">
        <title>Bacillus aquiflavi sp. nov., isolated from yellow water of strong flavor Chinese baijiu in Yibin region of China.</title>
        <authorList>
            <person name="Xie J."/>
        </authorList>
    </citation>
    <scope>NUCLEOTIDE SEQUENCE [LARGE SCALE GENOMIC DNA]</scope>
    <source>
        <strain evidence="2 3">3H-10</strain>
    </source>
</reference>
<dbReference type="AlphaFoldDB" id="A0A6B3W4X5"/>
<reference evidence="1 4" key="2">
    <citation type="submission" date="2020-07" db="EMBL/GenBank/DDBJ databases">
        <authorList>
            <person name="Feng H."/>
        </authorList>
    </citation>
    <scope>NUCLEOTIDE SEQUENCE [LARGE SCALE GENOMIC DNA]</scope>
    <source>
        <strain evidence="1">S-12</strain>
        <strain evidence="4">s-12</strain>
    </source>
</reference>
<dbReference type="Proteomes" id="UP000570010">
    <property type="component" value="Unassembled WGS sequence"/>
</dbReference>
<proteinExistence type="predicted"/>
<gene>
    <name evidence="2" type="ORF">G4D64_16205</name>
    <name evidence="1" type="ORF">H1Z61_16260</name>
</gene>
<name>A0A6B3W4X5_9BACI</name>
<dbReference type="GO" id="GO:0030420">
    <property type="term" value="P:establishment of competence for transformation"/>
    <property type="evidence" value="ECO:0007669"/>
    <property type="project" value="InterPro"/>
</dbReference>